<reference evidence="4 5" key="1">
    <citation type="journal article" date="2015" name="Int. J. Syst. Evol. Microbiol.">
        <title>Carboxylicivirga linearis sp. nov., isolated from a sea cucumber culture pond.</title>
        <authorList>
            <person name="Wang F.Q."/>
            <person name="Zhou Y.X."/>
            <person name="Lin X.Z."/>
            <person name="Chen G.J."/>
            <person name="Du Z.J."/>
        </authorList>
    </citation>
    <scope>NUCLEOTIDE SEQUENCE [LARGE SCALE GENOMIC DNA]</scope>
    <source>
        <strain evidence="4 5">FB218</strain>
    </source>
</reference>
<dbReference type="PANTHER" id="PTHR42732:SF1">
    <property type="entry name" value="BETA-MANNOSIDASE"/>
    <property type="match status" value="1"/>
</dbReference>
<evidence type="ECO:0000256" key="2">
    <source>
        <dbReference type="ARBA" id="ARBA00023295"/>
    </source>
</evidence>
<name>A0ABS5K0E2_9BACT</name>
<dbReference type="RefSeq" id="WP_212218659.1">
    <property type="nucleotide sequence ID" value="NZ_JAGUCO010000025.1"/>
</dbReference>
<keyword evidence="2" id="KW-0326">Glycosidase</keyword>
<sequence length="351" mass="40937">MLKFIFQRHILLFSFILGLYIAQNSSAQILTKKYNLEGYWNFSVGDKPQWKNPSFDDSMWDKIRTGQDWESQGYNDYNGFAWYRKTIFIKSKPNNNLILKIGAIDDADQVFLNGSLIGSTGGFPPHPETAYDQQREYIIPPNLWKDGDNVIAIRVYDFYANGGIRSHPLAIYEDITSDYLTLDLSGTWHFKTGSNNRYKESEYNHSDWDKIQVPGRWEDQGWPYLDGIAWYRTNFYLPSGTSNENMYLILGRIDDEDEVYLNGKKIGETKNSRSSWNNSAYQQIRIYRIPSDLLSKNNLNSIAVKVYDDQLDGGIYEGPIGLATREQADDMRNMLKEYKSTWETFLEWIYD</sequence>
<comment type="caution">
    <text evidence="4">The sequence shown here is derived from an EMBL/GenBank/DDBJ whole genome shotgun (WGS) entry which is preliminary data.</text>
</comment>
<dbReference type="SUPFAM" id="SSF49785">
    <property type="entry name" value="Galactose-binding domain-like"/>
    <property type="match status" value="2"/>
</dbReference>
<dbReference type="Pfam" id="PF13364">
    <property type="entry name" value="BetaGal_ABD2"/>
    <property type="match status" value="1"/>
</dbReference>
<evidence type="ECO:0000313" key="5">
    <source>
        <dbReference type="Proteomes" id="UP000708576"/>
    </source>
</evidence>
<organism evidence="4 5">
    <name type="scientific">Carboxylicivirga linearis</name>
    <dbReference type="NCBI Taxonomy" id="1628157"/>
    <lineage>
        <taxon>Bacteria</taxon>
        <taxon>Pseudomonadati</taxon>
        <taxon>Bacteroidota</taxon>
        <taxon>Bacteroidia</taxon>
        <taxon>Marinilabiliales</taxon>
        <taxon>Marinilabiliaceae</taxon>
        <taxon>Carboxylicivirga</taxon>
    </lineage>
</organism>
<dbReference type="Proteomes" id="UP000708576">
    <property type="component" value="Unassembled WGS sequence"/>
</dbReference>
<protein>
    <submittedName>
        <fullName evidence="4">Beta galactosidase jelly roll domain-containing protein</fullName>
    </submittedName>
</protein>
<dbReference type="InterPro" id="IPR051913">
    <property type="entry name" value="GH2_Domain-Containing"/>
</dbReference>
<accession>A0ABS5K0E2</accession>
<dbReference type="Gene3D" id="2.60.120.260">
    <property type="entry name" value="Galactose-binding domain-like"/>
    <property type="match status" value="2"/>
</dbReference>
<dbReference type="EMBL" id="JAGUCO010000025">
    <property type="protein sequence ID" value="MBS2100564.1"/>
    <property type="molecule type" value="Genomic_DNA"/>
</dbReference>
<evidence type="ECO:0000259" key="3">
    <source>
        <dbReference type="Pfam" id="PF13364"/>
    </source>
</evidence>
<keyword evidence="5" id="KW-1185">Reference proteome</keyword>
<dbReference type="InterPro" id="IPR025300">
    <property type="entry name" value="BetaGal_jelly_roll_dom"/>
</dbReference>
<evidence type="ECO:0000256" key="1">
    <source>
        <dbReference type="ARBA" id="ARBA00022801"/>
    </source>
</evidence>
<proteinExistence type="predicted"/>
<feature type="domain" description="Beta-galactosidase jelly roll" evidence="3">
    <location>
        <begin position="46"/>
        <end position="155"/>
    </location>
</feature>
<dbReference type="InterPro" id="IPR008979">
    <property type="entry name" value="Galactose-bd-like_sf"/>
</dbReference>
<dbReference type="PANTHER" id="PTHR42732">
    <property type="entry name" value="BETA-GALACTOSIDASE"/>
    <property type="match status" value="1"/>
</dbReference>
<keyword evidence="1" id="KW-0378">Hydrolase</keyword>
<gene>
    <name evidence="4" type="ORF">KEM10_19925</name>
</gene>
<evidence type="ECO:0000313" key="4">
    <source>
        <dbReference type="EMBL" id="MBS2100564.1"/>
    </source>
</evidence>